<dbReference type="InterPro" id="IPR036397">
    <property type="entry name" value="RNaseH_sf"/>
</dbReference>
<evidence type="ECO:0000313" key="4">
    <source>
        <dbReference type="EMBL" id="CAF4538742.1"/>
    </source>
</evidence>
<dbReference type="Gene3D" id="3.30.420.10">
    <property type="entry name" value="Ribonuclease H-like superfamily/Ribonuclease H"/>
    <property type="match status" value="1"/>
</dbReference>
<dbReference type="EMBL" id="CAJOBR010008148">
    <property type="protein sequence ID" value="CAF4874838.1"/>
    <property type="molecule type" value="Genomic_DNA"/>
</dbReference>
<dbReference type="Proteomes" id="UP000663872">
    <property type="component" value="Unassembled WGS sequence"/>
</dbReference>
<evidence type="ECO:0000313" key="8">
    <source>
        <dbReference type="Proteomes" id="UP000663873"/>
    </source>
</evidence>
<evidence type="ECO:0000313" key="1">
    <source>
        <dbReference type="EMBL" id="CAF3198014.1"/>
    </source>
</evidence>
<gene>
    <name evidence="3" type="ORF">GRG538_LOCUS26189</name>
    <name evidence="5" type="ORF">HFQ381_LOCUS31398</name>
    <name evidence="2" type="ORF">LUA448_LOCUS27695</name>
    <name evidence="6" type="ORF">QYT958_LOCUS28918</name>
    <name evidence="1" type="ORF">TIS948_LOCUS12401</name>
    <name evidence="4" type="ORF">UJA718_LOCUS28631</name>
</gene>
<reference evidence="2" key="1">
    <citation type="submission" date="2021-02" db="EMBL/GenBank/DDBJ databases">
        <authorList>
            <person name="Nowell W R."/>
        </authorList>
    </citation>
    <scope>NUCLEOTIDE SEQUENCE</scope>
</reference>
<dbReference type="OrthoDB" id="10006939at2759"/>
<name>A0A818JU56_9BILA</name>
<accession>A0A818JU56</accession>
<dbReference type="EMBL" id="CAJNXB010001836">
    <property type="protein sequence ID" value="CAF3198014.1"/>
    <property type="molecule type" value="Genomic_DNA"/>
</dbReference>
<evidence type="ECO:0000313" key="6">
    <source>
        <dbReference type="EMBL" id="CAF4874838.1"/>
    </source>
</evidence>
<dbReference type="Proteomes" id="UP000663873">
    <property type="component" value="Unassembled WGS sequence"/>
</dbReference>
<dbReference type="AlphaFoldDB" id="A0A818JU56"/>
<evidence type="ECO:0000313" key="2">
    <source>
        <dbReference type="EMBL" id="CAF3545725.1"/>
    </source>
</evidence>
<dbReference type="GO" id="GO:0003676">
    <property type="term" value="F:nucleic acid binding"/>
    <property type="evidence" value="ECO:0007669"/>
    <property type="project" value="InterPro"/>
</dbReference>
<dbReference type="Proteomes" id="UP000663833">
    <property type="component" value="Unassembled WGS sequence"/>
</dbReference>
<dbReference type="Proteomes" id="UP000663848">
    <property type="component" value="Unassembled WGS sequence"/>
</dbReference>
<dbReference type="Proteomes" id="UP000663851">
    <property type="component" value="Unassembled WGS sequence"/>
</dbReference>
<dbReference type="PANTHER" id="PTHR46068:SF1">
    <property type="entry name" value="TRANSPOSASE IS30-LIKE HTH DOMAIN-CONTAINING PROTEIN"/>
    <property type="match status" value="1"/>
</dbReference>
<dbReference type="EMBL" id="CAJNYD010003832">
    <property type="protein sequence ID" value="CAF3545725.1"/>
    <property type="molecule type" value="Genomic_DNA"/>
</dbReference>
<proteinExistence type="predicted"/>
<protein>
    <recommendedName>
        <fullName evidence="9">Transposase</fullName>
    </recommendedName>
</protein>
<evidence type="ECO:0000313" key="7">
    <source>
        <dbReference type="Proteomes" id="UP000663833"/>
    </source>
</evidence>
<sequence>MKSKDLQSVVLSKYEKGEGPTKIFRDLNGTLCLHTIKRWCKMIGQSGSIQLLKPPDYPRIVRTKGASEKVTHCLQRKKPISTRKLAGDLGISQASVQLMLREDLGLKTYKKVVEPMLTDEHKGKRNTFANWVRTNFRKEETMNIFFSDEKMFDIDGVYSSQNDRVWAVDRVDADTKGGIKPKRKFPQKVMVWLGVCSKGVTPLVIFDNDSVDHARYTQEVLPVALEYGNKVLGSQ</sequence>
<comment type="caution">
    <text evidence="2">The sequence shown here is derived from an EMBL/GenBank/DDBJ whole genome shotgun (WGS) entry which is preliminary data.</text>
</comment>
<dbReference type="PANTHER" id="PTHR46068">
    <property type="entry name" value="PROTEIN CBG27172"/>
    <property type="match status" value="1"/>
</dbReference>
<evidence type="ECO:0000313" key="5">
    <source>
        <dbReference type="EMBL" id="CAF4559928.1"/>
    </source>
</evidence>
<dbReference type="Proteomes" id="UP000663825">
    <property type="component" value="Unassembled WGS sequence"/>
</dbReference>
<evidence type="ECO:0000313" key="3">
    <source>
        <dbReference type="EMBL" id="CAF3668064.1"/>
    </source>
</evidence>
<dbReference type="EMBL" id="CAJNYT010004518">
    <property type="protein sequence ID" value="CAF3668064.1"/>
    <property type="molecule type" value="Genomic_DNA"/>
</dbReference>
<evidence type="ECO:0008006" key="9">
    <source>
        <dbReference type="Google" id="ProtNLM"/>
    </source>
</evidence>
<dbReference type="EMBL" id="CAJOBO010006326">
    <property type="protein sequence ID" value="CAF4559928.1"/>
    <property type="molecule type" value="Genomic_DNA"/>
</dbReference>
<keyword evidence="8" id="KW-1185">Reference proteome</keyword>
<dbReference type="EMBL" id="CAJOBP010008642">
    <property type="protein sequence ID" value="CAF4538742.1"/>
    <property type="molecule type" value="Genomic_DNA"/>
</dbReference>
<organism evidence="2 7">
    <name type="scientific">Rotaria socialis</name>
    <dbReference type="NCBI Taxonomy" id="392032"/>
    <lineage>
        <taxon>Eukaryota</taxon>
        <taxon>Metazoa</taxon>
        <taxon>Spiralia</taxon>
        <taxon>Gnathifera</taxon>
        <taxon>Rotifera</taxon>
        <taxon>Eurotatoria</taxon>
        <taxon>Bdelloidea</taxon>
        <taxon>Philodinida</taxon>
        <taxon>Philodinidae</taxon>
        <taxon>Rotaria</taxon>
    </lineage>
</organism>